<dbReference type="EMBL" id="BAAAXZ010000022">
    <property type="protein sequence ID" value="GAA2912748.1"/>
    <property type="molecule type" value="Genomic_DNA"/>
</dbReference>
<feature type="transmembrane region" description="Helical" evidence="1">
    <location>
        <begin position="50"/>
        <end position="70"/>
    </location>
</feature>
<dbReference type="RefSeq" id="WP_344960728.1">
    <property type="nucleotide sequence ID" value="NZ_BAAAXZ010000022.1"/>
</dbReference>
<evidence type="ECO:0000259" key="2">
    <source>
        <dbReference type="SMART" id="SM00014"/>
    </source>
</evidence>
<evidence type="ECO:0000313" key="4">
    <source>
        <dbReference type="Proteomes" id="UP001501102"/>
    </source>
</evidence>
<feature type="transmembrane region" description="Helical" evidence="1">
    <location>
        <begin position="156"/>
        <end position="176"/>
    </location>
</feature>
<keyword evidence="4" id="KW-1185">Reference proteome</keyword>
<dbReference type="InterPro" id="IPR036938">
    <property type="entry name" value="PAP2/HPO_sf"/>
</dbReference>
<keyword evidence="1" id="KW-1133">Transmembrane helix</keyword>
<feature type="transmembrane region" description="Helical" evidence="1">
    <location>
        <begin position="82"/>
        <end position="107"/>
    </location>
</feature>
<accession>A0ABN3WG43</accession>
<keyword evidence="1" id="KW-0812">Transmembrane</keyword>
<organism evidence="3 4">
    <name type="scientific">Streptomyces thioluteus</name>
    <dbReference type="NCBI Taxonomy" id="66431"/>
    <lineage>
        <taxon>Bacteria</taxon>
        <taxon>Bacillati</taxon>
        <taxon>Actinomycetota</taxon>
        <taxon>Actinomycetes</taxon>
        <taxon>Kitasatosporales</taxon>
        <taxon>Streptomycetaceae</taxon>
        <taxon>Streptomyces</taxon>
    </lineage>
</organism>
<dbReference type="SMART" id="SM00014">
    <property type="entry name" value="acidPPc"/>
    <property type="match status" value="1"/>
</dbReference>
<dbReference type="InterPro" id="IPR000326">
    <property type="entry name" value="PAP2/HPO"/>
</dbReference>
<evidence type="ECO:0000313" key="3">
    <source>
        <dbReference type="EMBL" id="GAA2912748.1"/>
    </source>
</evidence>
<keyword evidence="1" id="KW-0472">Membrane</keyword>
<dbReference type="Gene3D" id="1.20.144.10">
    <property type="entry name" value="Phosphatidic acid phosphatase type 2/haloperoxidase"/>
    <property type="match status" value="1"/>
</dbReference>
<dbReference type="PANTHER" id="PTHR14969">
    <property type="entry name" value="SPHINGOSINE-1-PHOSPHATE PHOSPHOHYDROLASE"/>
    <property type="match status" value="1"/>
</dbReference>
<dbReference type="Proteomes" id="UP001501102">
    <property type="component" value="Unassembled WGS sequence"/>
</dbReference>
<dbReference type="SUPFAM" id="SSF48317">
    <property type="entry name" value="Acid phosphatase/Vanadium-dependent haloperoxidase"/>
    <property type="match status" value="1"/>
</dbReference>
<dbReference type="Pfam" id="PF01569">
    <property type="entry name" value="PAP2"/>
    <property type="match status" value="1"/>
</dbReference>
<feature type="domain" description="Phosphatidic acid phosphatase type 2/haloperoxidase" evidence="2">
    <location>
        <begin position="80"/>
        <end position="197"/>
    </location>
</feature>
<comment type="caution">
    <text evidence="3">The sequence shown here is derived from an EMBL/GenBank/DDBJ whole genome shotgun (WGS) entry which is preliminary data.</text>
</comment>
<reference evidence="3 4" key="1">
    <citation type="journal article" date="2019" name="Int. J. Syst. Evol. Microbiol.">
        <title>The Global Catalogue of Microorganisms (GCM) 10K type strain sequencing project: providing services to taxonomists for standard genome sequencing and annotation.</title>
        <authorList>
            <consortium name="The Broad Institute Genomics Platform"/>
            <consortium name="The Broad Institute Genome Sequencing Center for Infectious Disease"/>
            <person name="Wu L."/>
            <person name="Ma J."/>
        </authorList>
    </citation>
    <scope>NUCLEOTIDE SEQUENCE [LARGE SCALE GENOMIC DNA]</scope>
    <source>
        <strain evidence="3 4">JCM 4087</strain>
    </source>
</reference>
<feature type="transmembrane region" description="Helical" evidence="1">
    <location>
        <begin position="182"/>
        <end position="203"/>
    </location>
</feature>
<feature type="transmembrane region" description="Helical" evidence="1">
    <location>
        <begin position="127"/>
        <end position="149"/>
    </location>
</feature>
<dbReference type="PANTHER" id="PTHR14969:SF13">
    <property type="entry name" value="AT30094P"/>
    <property type="match status" value="1"/>
</dbReference>
<evidence type="ECO:0000256" key="1">
    <source>
        <dbReference type="SAM" id="Phobius"/>
    </source>
</evidence>
<name>A0ABN3WG43_STRTU</name>
<proteinExistence type="predicted"/>
<sequence>MNSRTAPPLLTLAGLLGFAVVTAAVAHGGWRALAPDAAAHAWALAHRPDVAVSAARALTATGTGVVPYAVAAAAGLLVRRRLAYAAGAVAVLACGQGLRRLVLALAARPRPPAADWATHASGFSFPSGHATTTAIAAGLLATAVAVRVSSRERWPVVAVVVCWAVSVGLTRVYLGVHWLTDVVAGWAFAVAWLGGCAWAGAGLRSRAARAGR</sequence>
<protein>
    <recommendedName>
        <fullName evidence="2">Phosphatidic acid phosphatase type 2/haloperoxidase domain-containing protein</fullName>
    </recommendedName>
</protein>
<gene>
    <name evidence="3" type="ORF">GCM10020221_05630</name>
</gene>